<evidence type="ECO:0000313" key="1">
    <source>
        <dbReference type="EMBL" id="KKN18513.1"/>
    </source>
</evidence>
<protein>
    <submittedName>
        <fullName evidence="1">Uncharacterized protein</fullName>
    </submittedName>
</protein>
<organism evidence="1">
    <name type="scientific">marine sediment metagenome</name>
    <dbReference type="NCBI Taxonomy" id="412755"/>
    <lineage>
        <taxon>unclassified sequences</taxon>
        <taxon>metagenomes</taxon>
        <taxon>ecological metagenomes</taxon>
    </lineage>
</organism>
<proteinExistence type="predicted"/>
<dbReference type="AlphaFoldDB" id="A0A0F9RMJ3"/>
<gene>
    <name evidence="1" type="ORF">LCGC14_0955090</name>
</gene>
<accession>A0A0F9RMJ3</accession>
<reference evidence="1" key="1">
    <citation type="journal article" date="2015" name="Nature">
        <title>Complex archaea that bridge the gap between prokaryotes and eukaryotes.</title>
        <authorList>
            <person name="Spang A."/>
            <person name="Saw J.H."/>
            <person name="Jorgensen S.L."/>
            <person name="Zaremba-Niedzwiedzka K."/>
            <person name="Martijn J."/>
            <person name="Lind A.E."/>
            <person name="van Eijk R."/>
            <person name="Schleper C."/>
            <person name="Guy L."/>
            <person name="Ettema T.J."/>
        </authorList>
    </citation>
    <scope>NUCLEOTIDE SEQUENCE</scope>
</reference>
<comment type="caution">
    <text evidence="1">The sequence shown here is derived from an EMBL/GenBank/DDBJ whole genome shotgun (WGS) entry which is preliminary data.</text>
</comment>
<sequence length="56" mass="6457">MIGKENLYTARRELETAILRLNNVDSKVIQECTMIGKAKMHAERAIKVIRRLEATE</sequence>
<name>A0A0F9RMJ3_9ZZZZ</name>
<dbReference type="EMBL" id="LAZR01003420">
    <property type="protein sequence ID" value="KKN18513.1"/>
    <property type="molecule type" value="Genomic_DNA"/>
</dbReference>